<dbReference type="InterPro" id="IPR050832">
    <property type="entry name" value="Bact_Acetyltransf"/>
</dbReference>
<keyword evidence="1 4" id="KW-0808">Transferase</keyword>
<dbReference type="Pfam" id="PF13508">
    <property type="entry name" value="Acetyltransf_7"/>
    <property type="match status" value="1"/>
</dbReference>
<comment type="caution">
    <text evidence="4">The sequence shown here is derived from an EMBL/GenBank/DDBJ whole genome shotgun (WGS) entry which is preliminary data.</text>
</comment>
<evidence type="ECO:0000259" key="3">
    <source>
        <dbReference type="PROSITE" id="PS51186"/>
    </source>
</evidence>
<gene>
    <name evidence="4" type="ORF">HLPCO_001675</name>
</gene>
<dbReference type="STRING" id="1033810.HLPCO_001675"/>
<dbReference type="CDD" id="cd04301">
    <property type="entry name" value="NAT_SF"/>
    <property type="match status" value="1"/>
</dbReference>
<dbReference type="EMBL" id="AFNU02000005">
    <property type="protein sequence ID" value="ERJ12148.1"/>
    <property type="molecule type" value="Genomic_DNA"/>
</dbReference>
<protein>
    <submittedName>
        <fullName evidence="4">Phospholipiddiacylglycerol acyltransferase protein</fullName>
        <ecNumber evidence="4">2.3.1.158</ecNumber>
    </submittedName>
</protein>
<dbReference type="eggNOG" id="COG0456">
    <property type="taxonomic scope" value="Bacteria"/>
</dbReference>
<dbReference type="RefSeq" id="WP_008825149.1">
    <property type="nucleotide sequence ID" value="NZ_AFNU02000005.1"/>
</dbReference>
<accession>U2EAL9</accession>
<evidence type="ECO:0000313" key="5">
    <source>
        <dbReference type="Proteomes" id="UP000005707"/>
    </source>
</evidence>
<reference evidence="4 5" key="2">
    <citation type="journal article" date="2013" name="PLoS ONE">
        <title>INDIGO - INtegrated Data Warehouse of MIcrobial GenOmes with Examples from the Red Sea Extremophiles.</title>
        <authorList>
            <person name="Alam I."/>
            <person name="Antunes A."/>
            <person name="Kamau A.A."/>
            <person name="Ba Alawi W."/>
            <person name="Kalkatawi M."/>
            <person name="Stingl U."/>
            <person name="Bajic V.B."/>
        </authorList>
    </citation>
    <scope>NUCLEOTIDE SEQUENCE [LARGE SCALE GENOMIC DNA]</scope>
    <source>
        <strain evidence="4 5">SSD-17B</strain>
    </source>
</reference>
<evidence type="ECO:0000256" key="2">
    <source>
        <dbReference type="ARBA" id="ARBA00023315"/>
    </source>
</evidence>
<organism evidence="4 5">
    <name type="scientific">Haloplasma contractile SSD-17B</name>
    <dbReference type="NCBI Taxonomy" id="1033810"/>
    <lineage>
        <taxon>Bacteria</taxon>
        <taxon>Bacillati</taxon>
        <taxon>Mycoplasmatota</taxon>
        <taxon>Mollicutes</taxon>
        <taxon>Haloplasmatales</taxon>
        <taxon>Haloplasmataceae</taxon>
        <taxon>Haloplasma</taxon>
    </lineage>
</organism>
<dbReference type="InterPro" id="IPR000182">
    <property type="entry name" value="GNAT_dom"/>
</dbReference>
<dbReference type="PROSITE" id="PS51186">
    <property type="entry name" value="GNAT"/>
    <property type="match status" value="1"/>
</dbReference>
<evidence type="ECO:0000313" key="4">
    <source>
        <dbReference type="EMBL" id="ERJ12148.1"/>
    </source>
</evidence>
<sequence length="157" mass="18075">MITFKKGSAKDIGDAIRIGKMLPELFTTEAFKKMRNDFDDHELYVAMKHDQMVGFCSITVKNKCVAEITWLGVNPDEHRKGIGEQLIGFVSRELNTNGRKLLEVKTLDQSCDYEPYERTRLFYEKCGFLHVDSIDPYPGWEVGNPCAIYIKILNDLF</sequence>
<dbReference type="AlphaFoldDB" id="U2EAL9"/>
<reference evidence="4 5" key="1">
    <citation type="journal article" date="2011" name="J. Bacteriol.">
        <title>Genome sequence of Haloplasma contractile, an unusual contractile bacterium from a deep-sea anoxic brine lake.</title>
        <authorList>
            <person name="Antunes A."/>
            <person name="Alam I."/>
            <person name="El Dorry H."/>
            <person name="Siam R."/>
            <person name="Robertson A."/>
            <person name="Bajic V.B."/>
            <person name="Stingl U."/>
        </authorList>
    </citation>
    <scope>NUCLEOTIDE SEQUENCE [LARGE SCALE GENOMIC DNA]</scope>
    <source>
        <strain evidence="4 5">SSD-17B</strain>
    </source>
</reference>
<keyword evidence="2 4" id="KW-0012">Acyltransferase</keyword>
<evidence type="ECO:0000256" key="1">
    <source>
        <dbReference type="ARBA" id="ARBA00022679"/>
    </source>
</evidence>
<dbReference type="SUPFAM" id="SSF55729">
    <property type="entry name" value="Acyl-CoA N-acyltransferases (Nat)"/>
    <property type="match status" value="1"/>
</dbReference>
<proteinExistence type="predicted"/>
<feature type="domain" description="N-acetyltransferase" evidence="3">
    <location>
        <begin position="2"/>
        <end position="155"/>
    </location>
</feature>
<name>U2EAL9_9MOLU</name>
<keyword evidence="5" id="KW-1185">Reference proteome</keyword>
<dbReference type="OrthoDB" id="9783470at2"/>
<dbReference type="InterPro" id="IPR016181">
    <property type="entry name" value="Acyl_CoA_acyltransferase"/>
</dbReference>
<dbReference type="Gene3D" id="3.40.630.30">
    <property type="match status" value="1"/>
</dbReference>
<dbReference type="EC" id="2.3.1.158" evidence="4"/>
<dbReference type="PANTHER" id="PTHR43877">
    <property type="entry name" value="AMINOALKYLPHOSPHONATE N-ACETYLTRANSFERASE-RELATED-RELATED"/>
    <property type="match status" value="1"/>
</dbReference>
<dbReference type="Proteomes" id="UP000005707">
    <property type="component" value="Unassembled WGS sequence"/>
</dbReference>
<dbReference type="GO" id="GO:0046027">
    <property type="term" value="F:phospholipid:diacylglycerol acyltransferase activity"/>
    <property type="evidence" value="ECO:0007669"/>
    <property type="project" value="UniProtKB-EC"/>
</dbReference>
<dbReference type="InParanoid" id="U2EAL9"/>